<dbReference type="Proteomes" id="UP000281406">
    <property type="component" value="Unassembled WGS sequence"/>
</dbReference>
<feature type="compositionally biased region" description="Low complexity" evidence="1">
    <location>
        <begin position="102"/>
        <end position="118"/>
    </location>
</feature>
<keyword evidence="3" id="KW-1185">Reference proteome</keyword>
<reference evidence="2 3" key="1">
    <citation type="submission" date="2018-10" db="EMBL/GenBank/DDBJ databases">
        <title>Genome assembly for a Yunnan-Guizhou Plateau 3E fish, Anabarilius grahami (Regan), and its evolutionary and genetic applications.</title>
        <authorList>
            <person name="Jiang W."/>
        </authorList>
    </citation>
    <scope>NUCLEOTIDE SEQUENCE [LARGE SCALE GENOMIC DNA]</scope>
    <source>
        <strain evidence="2">AG-KIZ</strain>
        <tissue evidence="2">Muscle</tissue>
    </source>
</reference>
<organism evidence="2 3">
    <name type="scientific">Anabarilius grahami</name>
    <name type="common">Kanglang fish</name>
    <name type="synonym">Barilius grahami</name>
    <dbReference type="NCBI Taxonomy" id="495550"/>
    <lineage>
        <taxon>Eukaryota</taxon>
        <taxon>Metazoa</taxon>
        <taxon>Chordata</taxon>
        <taxon>Craniata</taxon>
        <taxon>Vertebrata</taxon>
        <taxon>Euteleostomi</taxon>
        <taxon>Actinopterygii</taxon>
        <taxon>Neopterygii</taxon>
        <taxon>Teleostei</taxon>
        <taxon>Ostariophysi</taxon>
        <taxon>Cypriniformes</taxon>
        <taxon>Xenocyprididae</taxon>
        <taxon>Xenocypridinae</taxon>
        <taxon>Xenocypridinae incertae sedis</taxon>
        <taxon>Anabarilius</taxon>
    </lineage>
</organism>
<feature type="region of interest" description="Disordered" evidence="1">
    <location>
        <begin position="97"/>
        <end position="118"/>
    </location>
</feature>
<accession>A0A3N0YGP3</accession>
<evidence type="ECO:0000256" key="1">
    <source>
        <dbReference type="SAM" id="MobiDB-lite"/>
    </source>
</evidence>
<name>A0A3N0YGP3_ANAGA</name>
<evidence type="ECO:0000313" key="2">
    <source>
        <dbReference type="EMBL" id="ROL45323.1"/>
    </source>
</evidence>
<gene>
    <name evidence="2" type="ORF">DPX16_23751</name>
</gene>
<dbReference type="EMBL" id="RJVU01042596">
    <property type="protein sequence ID" value="ROL45323.1"/>
    <property type="molecule type" value="Genomic_DNA"/>
</dbReference>
<sequence>MFKLRQSAYTPHAPDAVRSLKAVGHSGVLEMTGPTTIDNHEHLRSIPGPGHSTSPHAHQFTHASITSEHFRIFHSPLLPTVLLLLFVFQVTPSSTLGQLEISSPEPSVASSTSRQQSR</sequence>
<proteinExistence type="predicted"/>
<comment type="caution">
    <text evidence="2">The sequence shown here is derived from an EMBL/GenBank/DDBJ whole genome shotgun (WGS) entry which is preliminary data.</text>
</comment>
<dbReference type="AlphaFoldDB" id="A0A3N0YGP3"/>
<evidence type="ECO:0000313" key="3">
    <source>
        <dbReference type="Proteomes" id="UP000281406"/>
    </source>
</evidence>
<protein>
    <submittedName>
        <fullName evidence="2">Uncharacterized protein</fullName>
    </submittedName>
</protein>